<keyword evidence="2" id="KW-0472">Membrane</keyword>
<feature type="transmembrane region" description="Helical" evidence="2">
    <location>
        <begin position="911"/>
        <end position="927"/>
    </location>
</feature>
<feature type="transmembrane region" description="Helical" evidence="2">
    <location>
        <begin position="886"/>
        <end position="905"/>
    </location>
</feature>
<feature type="transmembrane region" description="Helical" evidence="2">
    <location>
        <begin position="434"/>
        <end position="453"/>
    </location>
</feature>
<comment type="caution">
    <text evidence="3">The sequence shown here is derived from an EMBL/GenBank/DDBJ whole genome shotgun (WGS) entry which is preliminary data.</text>
</comment>
<dbReference type="GO" id="GO:0005886">
    <property type="term" value="C:plasma membrane"/>
    <property type="evidence" value="ECO:0007669"/>
    <property type="project" value="TreeGrafter"/>
</dbReference>
<evidence type="ECO:0000313" key="4">
    <source>
        <dbReference type="Proteomes" id="UP000249130"/>
    </source>
</evidence>
<dbReference type="AlphaFoldDB" id="A0A327L6V1"/>
<evidence type="ECO:0000256" key="1">
    <source>
        <dbReference type="SAM" id="MobiDB-lite"/>
    </source>
</evidence>
<feature type="transmembrane region" description="Helical" evidence="2">
    <location>
        <begin position="390"/>
        <end position="413"/>
    </location>
</feature>
<dbReference type="EMBL" id="NPEX01000006">
    <property type="protein sequence ID" value="RAI45874.1"/>
    <property type="molecule type" value="Genomic_DNA"/>
</dbReference>
<dbReference type="PRINTS" id="PR00702">
    <property type="entry name" value="ACRIFLAVINRP"/>
</dbReference>
<dbReference type="SUPFAM" id="SSF82866">
    <property type="entry name" value="Multidrug efflux transporter AcrB transmembrane domain"/>
    <property type="match status" value="2"/>
</dbReference>
<feature type="transmembrane region" description="Helical" evidence="2">
    <location>
        <begin position="337"/>
        <end position="356"/>
    </location>
</feature>
<dbReference type="Gene3D" id="3.30.70.1430">
    <property type="entry name" value="Multidrug efflux transporter AcrB pore domain"/>
    <property type="match status" value="2"/>
</dbReference>
<dbReference type="Gene3D" id="3.30.70.1440">
    <property type="entry name" value="Multidrug efflux transporter AcrB pore domain"/>
    <property type="match status" value="1"/>
</dbReference>
<keyword evidence="2" id="KW-1133">Transmembrane helix</keyword>
<feature type="transmembrane region" description="Helical" evidence="2">
    <location>
        <begin position="987"/>
        <end position="1011"/>
    </location>
</feature>
<dbReference type="InterPro" id="IPR027463">
    <property type="entry name" value="AcrB_DN_DC_subdom"/>
</dbReference>
<dbReference type="RefSeq" id="WP_111417336.1">
    <property type="nucleotide sequence ID" value="NZ_NPEX01000006.1"/>
</dbReference>
<dbReference type="PANTHER" id="PTHR32063:SF18">
    <property type="entry name" value="CATION EFFLUX SYSTEM PROTEIN"/>
    <property type="match status" value="1"/>
</dbReference>
<accession>A0A327L6V1</accession>
<evidence type="ECO:0000256" key="2">
    <source>
        <dbReference type="SAM" id="Phobius"/>
    </source>
</evidence>
<feature type="transmembrane region" description="Helical" evidence="2">
    <location>
        <begin position="523"/>
        <end position="545"/>
    </location>
</feature>
<dbReference type="Gene3D" id="1.20.1640.10">
    <property type="entry name" value="Multidrug efflux transporter AcrB transmembrane domain"/>
    <property type="match status" value="2"/>
</dbReference>
<feature type="transmembrane region" description="Helical" evidence="2">
    <location>
        <begin position="859"/>
        <end position="879"/>
    </location>
</feature>
<keyword evidence="2" id="KW-0812">Transmembrane</keyword>
<sequence>MRRFNVSAWAVAHPTLVLFLILMLAALGALSYTKLGRDEDPSFTIKIAVVTAAWPGATTAEMQYQVADRIEKKLQELPWFDKVTTYSKPGFVAALMEFRDTTPPGQVPYLFYMVRRKMADLKSDLPDGVLGPFINDEYGDVDSVLYTLRADGADYAQLKRVAESMRQRLLKVKDVTKVTIYGTQEERIFVDFDHVKFANLGITTQAIFDSLAKQNAMVPAGTVQTSSRIPLRVTGALDGVETVKETPIAAANGTVVRLGDIATVSRGFIDPPEYLIRQRGTPALAVGIVMQKGANILHLGEGINEAMAAIERETPVGFTWERIANQPKIVEEAVGDFMRSFIEALAIVLGVSFLSLGWRTGVVVALSVPLVLGIVFTLMLMMGLDLHRVTLGALIIALGLLVDDAIIAVEMMVVKMEQGWDRARAASFAWTSTAFPMLTGTLVTAAGFLPVGFAASSTGEYAGGIFWVVAIALLASWVVAVVFTPYLGVKLLPDFKIHHAGDADDIYHTPLYRRLRGAIDWCVRHRVVVVVVTITLFVASVLGFGKVSQQFFPLSDRPELFVQIRLPEGTSIGTSLDTAKQAESLLAGDDDAATWTTYVGQGPPRFWLGISPALPNEAYAEIVVVAKDVAARERLKAKIDGATAKGALAAARVRVSRLDFGPPIGFPVQFRVIGTDPDTVRGIAYQVRDVMRANPDVLEPQLDWNEQMPSVRLVIDQDRARALGLDPQTVAQTLQTLVTGYTVTTIRDRTEKVAVVARAIAPQRGDLGAIGDLTVLSRGGVPVPLSQVARIEQGHEEAILWRRSRDMVITVRTDIRDGVQAPDVSTAIWSALGDLKGRLPAGYRIEMGGAIEESSKANASLFAVFPVMLVTMLTILMIQLQSFSRLALVLLTAPLGLIGATLGLLASGMPFGFVALLGLIALAGMIIRNTVILVDQIEHDVAAGSIRRVAIVDATVRRARPVVLTALAAVLAMIPLSRSGFWGPMAVTIMGGLLVATALTILFLPALYALWFRRSLDERGPGTPEQDDEEAPTAADAPRLAPAGPNGHPVPAAQEP</sequence>
<gene>
    <name evidence="3" type="ORF">CH341_01890</name>
</gene>
<dbReference type="PANTHER" id="PTHR32063">
    <property type="match status" value="1"/>
</dbReference>
<dbReference type="InterPro" id="IPR001036">
    <property type="entry name" value="Acrflvin-R"/>
</dbReference>
<dbReference type="Gene3D" id="3.30.70.1320">
    <property type="entry name" value="Multidrug efflux transporter AcrB pore domain like"/>
    <property type="match status" value="1"/>
</dbReference>
<dbReference type="Pfam" id="PF00873">
    <property type="entry name" value="ACR_tran"/>
    <property type="match status" value="1"/>
</dbReference>
<keyword evidence="4" id="KW-1185">Reference proteome</keyword>
<dbReference type="GO" id="GO:0042910">
    <property type="term" value="F:xenobiotic transmembrane transporter activity"/>
    <property type="evidence" value="ECO:0007669"/>
    <property type="project" value="TreeGrafter"/>
</dbReference>
<organism evidence="3 4">
    <name type="scientific">Rhodoplanes roseus</name>
    <dbReference type="NCBI Taxonomy" id="29409"/>
    <lineage>
        <taxon>Bacteria</taxon>
        <taxon>Pseudomonadati</taxon>
        <taxon>Pseudomonadota</taxon>
        <taxon>Alphaproteobacteria</taxon>
        <taxon>Hyphomicrobiales</taxon>
        <taxon>Nitrobacteraceae</taxon>
        <taxon>Rhodoplanes</taxon>
    </lineage>
</organism>
<feature type="transmembrane region" description="Helical" evidence="2">
    <location>
        <begin position="465"/>
        <end position="489"/>
    </location>
</feature>
<name>A0A327L6V1_9BRAD</name>
<feature type="transmembrane region" description="Helical" evidence="2">
    <location>
        <begin position="962"/>
        <end position="981"/>
    </location>
</feature>
<feature type="region of interest" description="Disordered" evidence="1">
    <location>
        <begin position="1019"/>
        <end position="1056"/>
    </location>
</feature>
<dbReference type="OrthoDB" id="9798415at2"/>
<evidence type="ECO:0000313" key="3">
    <source>
        <dbReference type="EMBL" id="RAI45874.1"/>
    </source>
</evidence>
<dbReference type="Gene3D" id="3.30.2090.10">
    <property type="entry name" value="Multidrug efflux transporter AcrB TolC docking domain, DN and DC subdomains"/>
    <property type="match status" value="2"/>
</dbReference>
<proteinExistence type="predicted"/>
<feature type="transmembrane region" description="Helical" evidence="2">
    <location>
        <begin position="363"/>
        <end position="384"/>
    </location>
</feature>
<reference evidence="3 4" key="1">
    <citation type="submission" date="2017-07" db="EMBL/GenBank/DDBJ databases">
        <title>Draft Genome Sequences of Select Purple Nonsulfur Bacteria.</title>
        <authorList>
            <person name="Lasarre B."/>
            <person name="Mckinlay J.B."/>
        </authorList>
    </citation>
    <scope>NUCLEOTIDE SEQUENCE [LARGE SCALE GENOMIC DNA]</scope>
    <source>
        <strain evidence="3 4">DSM 5909</strain>
    </source>
</reference>
<protein>
    <submittedName>
        <fullName evidence="3">Multidrug transporter AcrB</fullName>
    </submittedName>
</protein>
<dbReference type="SUPFAM" id="SSF82693">
    <property type="entry name" value="Multidrug efflux transporter AcrB pore domain, PN1, PN2, PC1 and PC2 subdomains"/>
    <property type="match status" value="2"/>
</dbReference>
<dbReference type="Proteomes" id="UP000249130">
    <property type="component" value="Unassembled WGS sequence"/>
</dbReference>
<dbReference type="SUPFAM" id="SSF82714">
    <property type="entry name" value="Multidrug efflux transporter AcrB TolC docking domain, DN and DC subdomains"/>
    <property type="match status" value="2"/>
</dbReference>